<dbReference type="Gene3D" id="3.30.1360.40">
    <property type="match status" value="1"/>
</dbReference>
<evidence type="ECO:0000256" key="2">
    <source>
        <dbReference type="ARBA" id="ARBA00022801"/>
    </source>
</evidence>
<feature type="compositionally biased region" description="Polar residues" evidence="4">
    <location>
        <begin position="157"/>
        <end position="171"/>
    </location>
</feature>
<feature type="domain" description="Carboxyltransferase" evidence="5">
    <location>
        <begin position="1"/>
        <end position="204"/>
    </location>
</feature>
<dbReference type="InterPro" id="IPR003833">
    <property type="entry name" value="CT_C_D"/>
</dbReference>
<keyword evidence="2 6" id="KW-0378">Hydrolase</keyword>
<feature type="region of interest" description="Disordered" evidence="4">
    <location>
        <begin position="150"/>
        <end position="171"/>
    </location>
</feature>
<dbReference type="Proteomes" id="UP000286317">
    <property type="component" value="Unassembled WGS sequence"/>
</dbReference>
<dbReference type="SUPFAM" id="SSF160467">
    <property type="entry name" value="PH0987 N-terminal domain-like"/>
    <property type="match status" value="1"/>
</dbReference>
<dbReference type="Gene3D" id="2.40.100.10">
    <property type="entry name" value="Cyclophilin-like"/>
    <property type="match status" value="1"/>
</dbReference>
<dbReference type="EMBL" id="QXUF01000012">
    <property type="protein sequence ID" value="RIN02348.1"/>
    <property type="molecule type" value="Genomic_DNA"/>
</dbReference>
<dbReference type="PANTHER" id="PTHR34698">
    <property type="entry name" value="5-OXOPROLINASE SUBUNIT B"/>
    <property type="match status" value="1"/>
</dbReference>
<keyword evidence="1" id="KW-0547">Nucleotide-binding</keyword>
<dbReference type="AlphaFoldDB" id="A0A418IHW8"/>
<dbReference type="GO" id="GO:0005524">
    <property type="term" value="F:ATP binding"/>
    <property type="evidence" value="ECO:0007669"/>
    <property type="project" value="UniProtKB-KW"/>
</dbReference>
<dbReference type="OrthoDB" id="9778567at2"/>
<dbReference type="Pfam" id="PF02682">
    <property type="entry name" value="CT_C_D"/>
    <property type="match status" value="1"/>
</dbReference>
<reference evidence="6 7" key="1">
    <citation type="journal article" date="2016" name="Front. Microbiol.">
        <title>Comprehensive Phylogenetic Analysis of Bovine Non-aureus Staphylococci Species Based on Whole-Genome Sequencing.</title>
        <authorList>
            <person name="Naushad S."/>
            <person name="Barkema H.W."/>
            <person name="Luby C."/>
            <person name="Condas L.A."/>
            <person name="Nobrega D.B."/>
            <person name="Carson D.A."/>
            <person name="De Buck J."/>
        </authorList>
    </citation>
    <scope>NUCLEOTIDE SEQUENCE [LARGE SCALE GENOMIC DNA]</scope>
    <source>
        <strain evidence="6 7">SNUC 4554</strain>
    </source>
</reference>
<evidence type="ECO:0000259" key="5">
    <source>
        <dbReference type="SMART" id="SM00796"/>
    </source>
</evidence>
<evidence type="ECO:0000313" key="7">
    <source>
        <dbReference type="Proteomes" id="UP000286317"/>
    </source>
</evidence>
<evidence type="ECO:0000256" key="1">
    <source>
        <dbReference type="ARBA" id="ARBA00022741"/>
    </source>
</evidence>
<dbReference type="GO" id="GO:0017168">
    <property type="term" value="F:5-oxoprolinase (ATP-hydrolyzing) activity"/>
    <property type="evidence" value="ECO:0007669"/>
    <property type="project" value="UniProtKB-EC"/>
</dbReference>
<dbReference type="InterPro" id="IPR010016">
    <property type="entry name" value="PxpB"/>
</dbReference>
<protein>
    <submittedName>
        <fullName evidence="6">5-oxoprolinase subunit PxpB</fullName>
        <ecNumber evidence="6">3.5.2.9</ecNumber>
    </submittedName>
</protein>
<keyword evidence="7" id="KW-1185">Reference proteome</keyword>
<sequence>MEYKLINEQAIMIYFEAQIDLDTFNKVQQVVNHIKNQKHPAIIDIVPSYRAIMLNIDITQYDVQQVVKELKLDQSDNELEAHTKRETKQINIPVLYGGAYGQDLSEVASYNNLSEEEVVQLHTDNTYLIYMLGFMPGFPFLGGLNPQLHTPRRQEPRTSIPSGSVGIANNQTGLYPKESPGGWQIIGRTPIRVFDINRSPMCLYNSGDTIKFYSIDEETFEHIQQSQLQDDFEIAKWVNI</sequence>
<dbReference type="RefSeq" id="WP_080750291.1">
    <property type="nucleotide sequence ID" value="NZ_CP068712.1"/>
</dbReference>
<evidence type="ECO:0000313" key="6">
    <source>
        <dbReference type="EMBL" id="RIN02348.1"/>
    </source>
</evidence>
<name>A0A418IHW8_9STAP</name>
<gene>
    <name evidence="6" type="primary">pxpB</name>
    <name evidence="6" type="ORF">BU112_02895</name>
</gene>
<comment type="caution">
    <text evidence="6">The sequence shown here is derived from an EMBL/GenBank/DDBJ whole genome shotgun (WGS) entry which is preliminary data.</text>
</comment>
<evidence type="ECO:0000256" key="4">
    <source>
        <dbReference type="SAM" id="MobiDB-lite"/>
    </source>
</evidence>
<accession>A0A418IHW8</accession>
<dbReference type="GeneID" id="79050225"/>
<dbReference type="PANTHER" id="PTHR34698:SF2">
    <property type="entry name" value="5-OXOPROLINASE SUBUNIT B"/>
    <property type="match status" value="1"/>
</dbReference>
<dbReference type="EC" id="3.5.2.9" evidence="6"/>
<evidence type="ECO:0000256" key="3">
    <source>
        <dbReference type="ARBA" id="ARBA00022840"/>
    </source>
</evidence>
<dbReference type="SUPFAM" id="SSF50891">
    <property type="entry name" value="Cyclophilin-like"/>
    <property type="match status" value="1"/>
</dbReference>
<keyword evidence="3" id="KW-0067">ATP-binding</keyword>
<organism evidence="6 7">
    <name type="scientific">Staphylococcus shinii</name>
    <dbReference type="NCBI Taxonomy" id="2912228"/>
    <lineage>
        <taxon>Bacteria</taxon>
        <taxon>Bacillati</taxon>
        <taxon>Bacillota</taxon>
        <taxon>Bacilli</taxon>
        <taxon>Bacillales</taxon>
        <taxon>Staphylococcaceae</taxon>
        <taxon>Staphylococcus</taxon>
    </lineage>
</organism>
<proteinExistence type="predicted"/>
<dbReference type="InterPro" id="IPR029000">
    <property type="entry name" value="Cyclophilin-like_dom_sf"/>
</dbReference>
<dbReference type="SMART" id="SM00796">
    <property type="entry name" value="AHS1"/>
    <property type="match status" value="1"/>
</dbReference>
<dbReference type="NCBIfam" id="TIGR00370">
    <property type="entry name" value="5-oxoprolinase subunit PxpB"/>
    <property type="match status" value="1"/>
</dbReference>